<evidence type="ECO:0000313" key="2">
    <source>
        <dbReference type="Proteomes" id="UP000054928"/>
    </source>
</evidence>
<proteinExistence type="predicted"/>
<organism evidence="1 2">
    <name type="scientific">Plasmopara halstedii</name>
    <name type="common">Downy mildew of sunflower</name>
    <dbReference type="NCBI Taxonomy" id="4781"/>
    <lineage>
        <taxon>Eukaryota</taxon>
        <taxon>Sar</taxon>
        <taxon>Stramenopiles</taxon>
        <taxon>Oomycota</taxon>
        <taxon>Peronosporomycetes</taxon>
        <taxon>Peronosporales</taxon>
        <taxon>Peronosporaceae</taxon>
        <taxon>Plasmopara</taxon>
    </lineage>
</organism>
<keyword evidence="2" id="KW-1185">Reference proteome</keyword>
<dbReference type="Proteomes" id="UP000054928">
    <property type="component" value="Unassembled WGS sequence"/>
</dbReference>
<accession>A0A0P1AJK5</accession>
<sequence length="145" mass="16228">MLTSKKYNTVSPYTLELLGIETRKYKTITPGKKDKRHQQAQLQQLNIGVLRAIPQPIIGKTLQKETKAIMRHHLGQQQAPLERFSDLAAKRGPFAVARHDDAQFNAQDSYGDATATSLKKECHIDSLPKALCLSVNRGQSLANMF</sequence>
<name>A0A0P1AJK5_PLAHL</name>
<dbReference type="AlphaFoldDB" id="A0A0P1AJK5"/>
<dbReference type="GeneID" id="36406367"/>
<protein>
    <submittedName>
        <fullName evidence="1">Uncharacterized protein</fullName>
    </submittedName>
</protein>
<dbReference type="EMBL" id="CCYD01000524">
    <property type="protein sequence ID" value="CEG41149.1"/>
    <property type="molecule type" value="Genomic_DNA"/>
</dbReference>
<reference evidence="2" key="1">
    <citation type="submission" date="2014-09" db="EMBL/GenBank/DDBJ databases">
        <authorList>
            <person name="Sharma Rahul"/>
            <person name="Thines Marco"/>
        </authorList>
    </citation>
    <scope>NUCLEOTIDE SEQUENCE [LARGE SCALE GENOMIC DNA]</scope>
</reference>
<evidence type="ECO:0000313" key="1">
    <source>
        <dbReference type="EMBL" id="CEG41149.1"/>
    </source>
</evidence>
<dbReference type="RefSeq" id="XP_024577518.1">
    <property type="nucleotide sequence ID" value="XM_024726886.1"/>
</dbReference>